<evidence type="ECO:0000313" key="1">
    <source>
        <dbReference type="EMBL" id="KRQ02698.1"/>
    </source>
</evidence>
<gene>
    <name evidence="1" type="ORF">AOQ72_06345</name>
</gene>
<name>A0A0R3CYS1_9BRAD</name>
<proteinExistence type="predicted"/>
<protein>
    <submittedName>
        <fullName evidence="1">Uncharacterized protein</fullName>
    </submittedName>
</protein>
<accession>A0A0R3CYS1</accession>
<sequence>MDLHRSRCRDLTVLIQRKTTTMLSAYVFYNLWWIDVPRLTLDRFLAICFVVFEPLKHFVSCRVQHPARSTSR</sequence>
<organism evidence="1 2">
    <name type="scientific">Bradyrhizobium yuanmingense</name>
    <dbReference type="NCBI Taxonomy" id="108015"/>
    <lineage>
        <taxon>Bacteria</taxon>
        <taxon>Pseudomonadati</taxon>
        <taxon>Pseudomonadota</taxon>
        <taxon>Alphaproteobacteria</taxon>
        <taxon>Hyphomicrobiales</taxon>
        <taxon>Nitrobacteraceae</taxon>
        <taxon>Bradyrhizobium</taxon>
    </lineage>
</organism>
<comment type="caution">
    <text evidence="1">The sequence shown here is derived from an EMBL/GenBank/DDBJ whole genome shotgun (WGS) entry which is preliminary data.</text>
</comment>
<dbReference type="EMBL" id="LJYF01000002">
    <property type="protein sequence ID" value="KRQ02698.1"/>
    <property type="molecule type" value="Genomic_DNA"/>
</dbReference>
<evidence type="ECO:0000313" key="2">
    <source>
        <dbReference type="Proteomes" id="UP000051380"/>
    </source>
</evidence>
<dbReference type="Proteomes" id="UP000051380">
    <property type="component" value="Unassembled WGS sequence"/>
</dbReference>
<dbReference type="AlphaFoldDB" id="A0A0R3CYS1"/>
<reference evidence="1 2" key="1">
    <citation type="submission" date="2015-09" db="EMBL/GenBank/DDBJ databases">
        <title>Draft Genome Sequence of the Strain BR 3267 (Bradyrhizobium yuanmingense) recommended as inoculant for cowpea in Brazil.</title>
        <authorList>
            <person name="Simoes-Araujo J.L."/>
            <person name="Zilli J.E."/>
        </authorList>
    </citation>
    <scope>NUCLEOTIDE SEQUENCE [LARGE SCALE GENOMIC DNA]</scope>
    <source>
        <strain evidence="1 2">BR3267</strain>
    </source>
</reference>